<evidence type="ECO:0000313" key="6">
    <source>
        <dbReference type="Proteomes" id="UP000095256"/>
    </source>
</evidence>
<protein>
    <recommendedName>
        <fullName evidence="4">Bacterial transcriptional activator domain-containing protein</fullName>
    </recommendedName>
</protein>
<evidence type="ECO:0000256" key="3">
    <source>
        <dbReference type="PROSITE-ProRule" id="PRU00339"/>
    </source>
</evidence>
<dbReference type="SMART" id="SM00028">
    <property type="entry name" value="TPR"/>
    <property type="match status" value="3"/>
</dbReference>
<dbReference type="SMART" id="SM01043">
    <property type="entry name" value="BTAD"/>
    <property type="match status" value="1"/>
</dbReference>
<dbReference type="SUPFAM" id="SSF52540">
    <property type="entry name" value="P-loop containing nucleoside triphosphate hydrolases"/>
    <property type="match status" value="1"/>
</dbReference>
<dbReference type="InterPro" id="IPR005158">
    <property type="entry name" value="BTAD"/>
</dbReference>
<keyword evidence="6" id="KW-1185">Reference proteome</keyword>
<organism evidence="5 6">
    <name type="scientific">Enterococcus rivorum</name>
    <dbReference type="NCBI Taxonomy" id="762845"/>
    <lineage>
        <taxon>Bacteria</taxon>
        <taxon>Bacillati</taxon>
        <taxon>Bacillota</taxon>
        <taxon>Bacilli</taxon>
        <taxon>Lactobacillales</taxon>
        <taxon>Enterococcaceae</taxon>
        <taxon>Enterococcus</taxon>
    </lineage>
</organism>
<accession>A0A1E5KXT7</accession>
<dbReference type="Proteomes" id="UP000095256">
    <property type="component" value="Unassembled WGS sequence"/>
</dbReference>
<dbReference type="STRING" id="762845.BCR26_12610"/>
<dbReference type="AlphaFoldDB" id="A0A1E5KXT7"/>
<evidence type="ECO:0000256" key="1">
    <source>
        <dbReference type="ARBA" id="ARBA00022741"/>
    </source>
</evidence>
<dbReference type="InterPro" id="IPR019734">
    <property type="entry name" value="TPR_rpt"/>
</dbReference>
<dbReference type="Pfam" id="PF13191">
    <property type="entry name" value="AAA_16"/>
    <property type="match status" value="1"/>
</dbReference>
<dbReference type="InterPro" id="IPR011990">
    <property type="entry name" value="TPR-like_helical_dom_sf"/>
</dbReference>
<evidence type="ECO:0000256" key="2">
    <source>
        <dbReference type="ARBA" id="ARBA00022840"/>
    </source>
</evidence>
<dbReference type="PANTHER" id="PTHR16305:SF28">
    <property type="entry name" value="GUANYLATE CYCLASE DOMAIN-CONTAINING PROTEIN"/>
    <property type="match status" value="1"/>
</dbReference>
<keyword evidence="1" id="KW-0547">Nucleotide-binding</keyword>
<dbReference type="InterPro" id="IPR041664">
    <property type="entry name" value="AAA_16"/>
</dbReference>
<evidence type="ECO:0000259" key="4">
    <source>
        <dbReference type="SMART" id="SM01043"/>
    </source>
</evidence>
<feature type="domain" description="Bacterial transcriptional activator" evidence="4">
    <location>
        <begin position="98"/>
        <end position="230"/>
    </location>
</feature>
<dbReference type="GO" id="GO:0005524">
    <property type="term" value="F:ATP binding"/>
    <property type="evidence" value="ECO:0007669"/>
    <property type="project" value="UniProtKB-KW"/>
</dbReference>
<dbReference type="InterPro" id="IPR027417">
    <property type="entry name" value="P-loop_NTPase"/>
</dbReference>
<sequence>MDGAVYGQLFGTPKILLNGETILFSFSKINALLYYLIVNKTVSRDEVAGLLWPEMNEKNAKKNLRNTIYQANKMLGNDYICSPNKVLLMLNENLPISSDVEIFKDNPLENLSLYQDSFLKGFFLKDSEEFDLWMIKMRNFFEKKFINECYRKVSQDIQAQQYEDVEKNLHQLISIDEYDERNYQLLMNYYQEIERHEKVIEVYYELADTLNTELGIGPSKESRIIFERSVMIVNQQTQVANSRFTTRFFGRLEEIKILETNFSSFYHDDQCYSILVKGEVGCGKTSLVNRVLDNVQNRFHILETQCYEVESSYDLRPWRKIINQISHLFEDFKLNKPDYWQATINRFFPTMDDFIQGNSAFEDQKYIDLNILSQVLIEAIRKISQSQKLVIVFEDIQWLDEMSFQLLTSVLLHLKNKEAIFIFTQREEASLSVDHFLTTINSYELLTEVKLLPLNFDETRLFCEYELAAQTVSETKIIELYTLTEGNFFFLTEYINMIRNDDKLDLMNLRMQDALRDRFIHLSEQETQIVEVVSYFYDYVSIQLLTEIVNIQALELVNGVEKLLNKGILVENLMNDEVVLSFSHSRLREFVYMNQIASKKRLLNKEIAYLLEKSKITEHNDYLIFAKIAYHYEEAREWLKSLDFQLRYLQSYFKFYHELFPVNTYSNDQITVKRSEWKKGAIEEFDKIRLKLAELEADYHSDQDYRLLLMRFYNLEGRFFIKQGKYEQGVIDIQNVIKMAKEMKESYFLLEGYKQMINYYIQIDASKEMYDYIELALNEAISSNNHESIGILLRLKGVNYLMTGKLSLAEKQFHESINTFTITESIKEKYSVNIAAAYDYLAEIRSIEEKYDEAIELQQRAIDLCENKAAYSSLSVFYINMGIILFAEKKYEKAKVVFNEAYAIYDKFSSLWKRPQLDAYMSLINLYQGNYQAVFVYLISSKKYMERFSNPKDIGTFCFAAAMIKRQLVRENHHDHKLYELLDQDEGYYYQKALEYLSPNRNKLETNLLKRTFLEEELTKS</sequence>
<dbReference type="Pfam" id="PF13424">
    <property type="entry name" value="TPR_12"/>
    <property type="match status" value="1"/>
</dbReference>
<dbReference type="RefSeq" id="WP_069698405.1">
    <property type="nucleotide sequence ID" value="NZ_JAGGMA010000026.1"/>
</dbReference>
<proteinExistence type="predicted"/>
<dbReference type="Gene3D" id="3.40.50.300">
    <property type="entry name" value="P-loop containing nucleotide triphosphate hydrolases"/>
    <property type="match status" value="1"/>
</dbReference>
<dbReference type="OrthoDB" id="190810at2"/>
<comment type="caution">
    <text evidence="5">The sequence shown here is derived from an EMBL/GenBank/DDBJ whole genome shotgun (WGS) entry which is preliminary data.</text>
</comment>
<dbReference type="PROSITE" id="PS50005">
    <property type="entry name" value="TPR"/>
    <property type="match status" value="1"/>
</dbReference>
<dbReference type="GO" id="GO:0004016">
    <property type="term" value="F:adenylate cyclase activity"/>
    <property type="evidence" value="ECO:0007669"/>
    <property type="project" value="TreeGrafter"/>
</dbReference>
<dbReference type="GO" id="GO:0005737">
    <property type="term" value="C:cytoplasm"/>
    <property type="evidence" value="ECO:0007669"/>
    <property type="project" value="TreeGrafter"/>
</dbReference>
<dbReference type="EMBL" id="MIEK01000018">
    <property type="protein sequence ID" value="OEH82665.1"/>
    <property type="molecule type" value="Genomic_DNA"/>
</dbReference>
<reference evidence="5 6" key="1">
    <citation type="submission" date="2016-09" db="EMBL/GenBank/DDBJ databases">
        <authorList>
            <person name="Capua I."/>
            <person name="De Benedictis P."/>
            <person name="Joannis T."/>
            <person name="Lombin L.H."/>
            <person name="Cattoli G."/>
        </authorList>
    </citation>
    <scope>NUCLEOTIDE SEQUENCE [LARGE SCALE GENOMIC DNA]</scope>
    <source>
        <strain evidence="5 6">LMG 25899</strain>
    </source>
</reference>
<dbReference type="Pfam" id="PF03704">
    <property type="entry name" value="BTAD"/>
    <property type="match status" value="1"/>
</dbReference>
<dbReference type="SUPFAM" id="SSF48452">
    <property type="entry name" value="TPR-like"/>
    <property type="match status" value="2"/>
</dbReference>
<feature type="repeat" description="TPR" evidence="3">
    <location>
        <begin position="835"/>
        <end position="868"/>
    </location>
</feature>
<dbReference type="PANTHER" id="PTHR16305">
    <property type="entry name" value="TESTICULAR SOLUBLE ADENYLYL CYCLASE"/>
    <property type="match status" value="1"/>
</dbReference>
<dbReference type="Gene3D" id="1.25.40.10">
    <property type="entry name" value="Tetratricopeptide repeat domain"/>
    <property type="match status" value="2"/>
</dbReference>
<dbReference type="InterPro" id="IPR036388">
    <property type="entry name" value="WH-like_DNA-bd_sf"/>
</dbReference>
<keyword evidence="2" id="KW-0067">ATP-binding</keyword>
<dbReference type="Gene3D" id="1.10.10.10">
    <property type="entry name" value="Winged helix-like DNA-binding domain superfamily/Winged helix DNA-binding domain"/>
    <property type="match status" value="1"/>
</dbReference>
<keyword evidence="3" id="KW-0802">TPR repeat</keyword>
<name>A0A1E5KXT7_9ENTE</name>
<evidence type="ECO:0000313" key="5">
    <source>
        <dbReference type="EMBL" id="OEH82665.1"/>
    </source>
</evidence>
<gene>
    <name evidence="5" type="ORF">BCR26_12610</name>
</gene>